<comment type="caution">
    <text evidence="1">The sequence shown here is derived from an EMBL/GenBank/DDBJ whole genome shotgun (WGS) entry which is preliminary data.</text>
</comment>
<gene>
    <name evidence="1" type="ORF">MLD38_018859</name>
</gene>
<dbReference type="EMBL" id="CM042884">
    <property type="protein sequence ID" value="KAI4370509.1"/>
    <property type="molecule type" value="Genomic_DNA"/>
</dbReference>
<sequence length="69" mass="7435">MIVEALSKVGLTFDKTDKEVMCQASKVFLTEGKTTIVGDGSTQDATNKRVAQGRNLIAAPNQGYEMITL</sequence>
<name>A0ACB9QV54_9MYRT</name>
<proteinExistence type="predicted"/>
<organism evidence="1 2">
    <name type="scientific">Melastoma candidum</name>
    <dbReference type="NCBI Taxonomy" id="119954"/>
    <lineage>
        <taxon>Eukaryota</taxon>
        <taxon>Viridiplantae</taxon>
        <taxon>Streptophyta</taxon>
        <taxon>Embryophyta</taxon>
        <taxon>Tracheophyta</taxon>
        <taxon>Spermatophyta</taxon>
        <taxon>Magnoliopsida</taxon>
        <taxon>eudicotyledons</taxon>
        <taxon>Gunneridae</taxon>
        <taxon>Pentapetalae</taxon>
        <taxon>rosids</taxon>
        <taxon>malvids</taxon>
        <taxon>Myrtales</taxon>
        <taxon>Melastomataceae</taxon>
        <taxon>Melastomatoideae</taxon>
        <taxon>Melastomateae</taxon>
        <taxon>Melastoma</taxon>
    </lineage>
</organism>
<dbReference type="Proteomes" id="UP001057402">
    <property type="component" value="Chromosome 5"/>
</dbReference>
<keyword evidence="2" id="KW-1185">Reference proteome</keyword>
<accession>A0ACB9QV54</accession>
<protein>
    <submittedName>
        <fullName evidence="1">Uncharacterized protein</fullName>
    </submittedName>
</protein>
<evidence type="ECO:0000313" key="2">
    <source>
        <dbReference type="Proteomes" id="UP001057402"/>
    </source>
</evidence>
<evidence type="ECO:0000313" key="1">
    <source>
        <dbReference type="EMBL" id="KAI4370509.1"/>
    </source>
</evidence>
<reference evidence="2" key="1">
    <citation type="journal article" date="2023" name="Front. Plant Sci.">
        <title>Chromosomal-level genome assembly of Melastoma candidum provides insights into trichome evolution.</title>
        <authorList>
            <person name="Zhong Y."/>
            <person name="Wu W."/>
            <person name="Sun C."/>
            <person name="Zou P."/>
            <person name="Liu Y."/>
            <person name="Dai S."/>
            <person name="Zhou R."/>
        </authorList>
    </citation>
    <scope>NUCLEOTIDE SEQUENCE [LARGE SCALE GENOMIC DNA]</scope>
</reference>